<dbReference type="Proteomes" id="UP000050525">
    <property type="component" value="Unassembled WGS sequence"/>
</dbReference>
<sequence>MLSVTVRMAKAPNHSSDQLATPSLQVAFPQISIVTFDTKIRRIKTHNGGLPAAPANELMRCCGFIMEYNF</sequence>
<name>A0A151N2E2_ALLMI</name>
<organism evidence="1 2">
    <name type="scientific">Alligator mississippiensis</name>
    <name type="common">American alligator</name>
    <dbReference type="NCBI Taxonomy" id="8496"/>
    <lineage>
        <taxon>Eukaryota</taxon>
        <taxon>Metazoa</taxon>
        <taxon>Chordata</taxon>
        <taxon>Craniata</taxon>
        <taxon>Vertebrata</taxon>
        <taxon>Euteleostomi</taxon>
        <taxon>Archelosauria</taxon>
        <taxon>Archosauria</taxon>
        <taxon>Crocodylia</taxon>
        <taxon>Alligatoridae</taxon>
        <taxon>Alligatorinae</taxon>
        <taxon>Alligator</taxon>
    </lineage>
</organism>
<dbReference type="AlphaFoldDB" id="A0A151N2E2"/>
<keyword evidence="2" id="KW-1185">Reference proteome</keyword>
<comment type="caution">
    <text evidence="1">The sequence shown here is derived from an EMBL/GenBank/DDBJ whole genome shotgun (WGS) entry which is preliminary data.</text>
</comment>
<evidence type="ECO:0000313" key="1">
    <source>
        <dbReference type="EMBL" id="KYO30930.1"/>
    </source>
</evidence>
<dbReference type="EMBL" id="AKHW03004113">
    <property type="protein sequence ID" value="KYO30930.1"/>
    <property type="molecule type" value="Genomic_DNA"/>
</dbReference>
<accession>A0A151N2E2</accession>
<proteinExistence type="predicted"/>
<evidence type="ECO:0000313" key="2">
    <source>
        <dbReference type="Proteomes" id="UP000050525"/>
    </source>
</evidence>
<gene>
    <name evidence="1" type="ORF">Y1Q_0016330</name>
</gene>
<reference evidence="1 2" key="1">
    <citation type="journal article" date="2012" name="Genome Biol.">
        <title>Sequencing three crocodilian genomes to illuminate the evolution of archosaurs and amniotes.</title>
        <authorList>
            <person name="St John J.A."/>
            <person name="Braun E.L."/>
            <person name="Isberg S.R."/>
            <person name="Miles L.G."/>
            <person name="Chong A.Y."/>
            <person name="Gongora J."/>
            <person name="Dalzell P."/>
            <person name="Moran C."/>
            <person name="Bed'hom B."/>
            <person name="Abzhanov A."/>
            <person name="Burgess S.C."/>
            <person name="Cooksey A.M."/>
            <person name="Castoe T.A."/>
            <person name="Crawford N.G."/>
            <person name="Densmore L.D."/>
            <person name="Drew J.C."/>
            <person name="Edwards S.V."/>
            <person name="Faircloth B.C."/>
            <person name="Fujita M.K."/>
            <person name="Greenwold M.J."/>
            <person name="Hoffmann F.G."/>
            <person name="Howard J.M."/>
            <person name="Iguchi T."/>
            <person name="Janes D.E."/>
            <person name="Khan S.Y."/>
            <person name="Kohno S."/>
            <person name="de Koning A.J."/>
            <person name="Lance S.L."/>
            <person name="McCarthy F.M."/>
            <person name="McCormack J.E."/>
            <person name="Merchant M.E."/>
            <person name="Peterson D.G."/>
            <person name="Pollock D.D."/>
            <person name="Pourmand N."/>
            <person name="Raney B.J."/>
            <person name="Roessler K.A."/>
            <person name="Sanford J.R."/>
            <person name="Sawyer R.H."/>
            <person name="Schmidt C.J."/>
            <person name="Triplett E.W."/>
            <person name="Tuberville T.D."/>
            <person name="Venegas-Anaya M."/>
            <person name="Howard J.T."/>
            <person name="Jarvis E.D."/>
            <person name="Guillette L.J.Jr."/>
            <person name="Glenn T.C."/>
            <person name="Green R.E."/>
            <person name="Ray D.A."/>
        </authorList>
    </citation>
    <scope>NUCLEOTIDE SEQUENCE [LARGE SCALE GENOMIC DNA]</scope>
    <source>
        <strain evidence="1">KSC_2009_1</strain>
    </source>
</reference>
<protein>
    <submittedName>
        <fullName evidence="1">Uncharacterized protein</fullName>
    </submittedName>
</protein>